<name>A0A8S1LUP6_9CILI</name>
<keyword evidence="4" id="KW-1185">Reference proteome</keyword>
<organism evidence="3 4">
    <name type="scientific">Paramecium sonneborni</name>
    <dbReference type="NCBI Taxonomy" id="65129"/>
    <lineage>
        <taxon>Eukaryota</taxon>
        <taxon>Sar</taxon>
        <taxon>Alveolata</taxon>
        <taxon>Ciliophora</taxon>
        <taxon>Intramacronucleata</taxon>
        <taxon>Oligohymenophorea</taxon>
        <taxon>Peniculida</taxon>
        <taxon>Parameciidae</taxon>
        <taxon>Paramecium</taxon>
    </lineage>
</organism>
<dbReference type="GO" id="GO:0035725">
    <property type="term" value="P:sodium ion transmembrane transport"/>
    <property type="evidence" value="ECO:0007669"/>
    <property type="project" value="TreeGrafter"/>
</dbReference>
<feature type="transmembrane region" description="Helical" evidence="1">
    <location>
        <begin position="370"/>
        <end position="394"/>
    </location>
</feature>
<dbReference type="AlphaFoldDB" id="A0A8S1LUP6"/>
<feature type="domain" description="Cyclic nucleotide-binding" evidence="2">
    <location>
        <begin position="477"/>
        <end position="578"/>
    </location>
</feature>
<feature type="transmembrane region" description="Helical" evidence="1">
    <location>
        <begin position="189"/>
        <end position="207"/>
    </location>
</feature>
<dbReference type="GO" id="GO:0003254">
    <property type="term" value="P:regulation of membrane depolarization"/>
    <property type="evidence" value="ECO:0007669"/>
    <property type="project" value="TreeGrafter"/>
</dbReference>
<proteinExistence type="predicted"/>
<reference evidence="3" key="1">
    <citation type="submission" date="2021-01" db="EMBL/GenBank/DDBJ databases">
        <authorList>
            <consortium name="Genoscope - CEA"/>
            <person name="William W."/>
        </authorList>
    </citation>
    <scope>NUCLEOTIDE SEQUENCE</scope>
</reference>
<dbReference type="PANTHER" id="PTHR45689:SF5">
    <property type="entry name" value="I[[H]] CHANNEL, ISOFORM E"/>
    <property type="match status" value="1"/>
</dbReference>
<dbReference type="GO" id="GO:0005249">
    <property type="term" value="F:voltage-gated potassium channel activity"/>
    <property type="evidence" value="ECO:0007669"/>
    <property type="project" value="TreeGrafter"/>
</dbReference>
<evidence type="ECO:0000313" key="4">
    <source>
        <dbReference type="Proteomes" id="UP000692954"/>
    </source>
</evidence>
<dbReference type="InterPro" id="IPR051413">
    <property type="entry name" value="K/Na_HCN_channel"/>
</dbReference>
<gene>
    <name evidence="3" type="ORF">PSON_ATCC_30995.1.T0250200</name>
</gene>
<keyword evidence="1" id="KW-0472">Membrane</keyword>
<feature type="transmembrane region" description="Helical" evidence="1">
    <location>
        <begin position="158"/>
        <end position="177"/>
    </location>
</feature>
<dbReference type="OrthoDB" id="426293at2759"/>
<keyword evidence="1" id="KW-1133">Transmembrane helix</keyword>
<feature type="transmembrane region" description="Helical" evidence="1">
    <location>
        <begin position="336"/>
        <end position="358"/>
    </location>
</feature>
<dbReference type="InterPro" id="IPR000595">
    <property type="entry name" value="cNMP-bd_dom"/>
</dbReference>
<dbReference type="Proteomes" id="UP000692954">
    <property type="component" value="Unassembled WGS sequence"/>
</dbReference>
<dbReference type="PROSITE" id="PS50042">
    <property type="entry name" value="CNMP_BINDING_3"/>
    <property type="match status" value="1"/>
</dbReference>
<dbReference type="GO" id="GO:0098855">
    <property type="term" value="C:HCN channel complex"/>
    <property type="evidence" value="ECO:0007669"/>
    <property type="project" value="TreeGrafter"/>
</dbReference>
<dbReference type="Pfam" id="PF07885">
    <property type="entry name" value="Ion_trans_2"/>
    <property type="match status" value="1"/>
</dbReference>
<dbReference type="EMBL" id="CAJJDN010000025">
    <property type="protein sequence ID" value="CAD8069333.1"/>
    <property type="molecule type" value="Genomic_DNA"/>
</dbReference>
<dbReference type="PANTHER" id="PTHR45689">
    <property type="entry name" value="I[[H]] CHANNEL, ISOFORM E"/>
    <property type="match status" value="1"/>
</dbReference>
<sequence>MISLSQQFSLDQTDQNFCGPKVKLDENRLSNVQKQSSHDLIKSSLFHVSNDYIEVAQTPNPQIQQAKNNRAARRMLTRRNKQEVSQKLVDNQVFKTLAKERLVKQFKRNLFLRSYVMCKEYKDVIQNHFKYEQNSSKRVEFNSQNQDKQIYLIPGSKVTLILDLLSLLIKILCLWISPLIVSFRPADHIFTWFQLGIMFQILIEIFIQTNRPINISGETITNQKKIVANYLTNYLFEDLLDIGCWVTQYLDINNISNSVACGFIILVSFKKMLKNYSNCNETMFLKGSFNYALDIFTLIITILSFAHVMACILHYVGQLTVSTGQSWLLKYSIDDATILVQYNYSIYWAIMTMVTVGYGDITAANQYEMFFINCMMLLSSGMFAYSMNSIGMILKNNYDIQQRYKRSLIQINNYMKKGQLNQTIQNRVRNYVKHYIQSEFNENNGEVKEIISHLPTKLRQELTMGIQMNIMQNISVLTHNFSQQILKQLSQKIEQVKYIPDEVIYNNGDLEDQYLYYLQEGQVLLCEERSNKVLQTIKIGETFGEHQFFTGFPAKTQAISYGHSTLYRIHRNSLMKLFNSVSNKDFQRFHNIKDNIVYLNNYQVILKKCNICNLYNHTNIECPLISYQPDRFRVVMQPDKNVEQNMNRKKFKRAGDKINSIAVNSKVIESVQEFTSTQSMTNFHEIEDTNQQLNAKMYGGGHIQQNTQGISSKLMIDIKQQSKDFFNFEKQGSDQQIEIPQRAPRISISGLQNLIKKKVVQNMMKKEFNKEQSKQSFNKSPSLRKQQSIIRCSSKHLTKDDLERQVSEMNQREFNQLQYIQSHPQQINFSVDHYYHFQGYMQTDNLLQVIKKYDKNKMKSSRLWNPYRNSKNSNGGIFGSMEYSIVMNK</sequence>
<evidence type="ECO:0000256" key="1">
    <source>
        <dbReference type="SAM" id="Phobius"/>
    </source>
</evidence>
<keyword evidence="1" id="KW-0812">Transmembrane</keyword>
<dbReference type="Pfam" id="PF00027">
    <property type="entry name" value="cNMP_binding"/>
    <property type="match status" value="1"/>
</dbReference>
<evidence type="ECO:0000313" key="3">
    <source>
        <dbReference type="EMBL" id="CAD8069333.1"/>
    </source>
</evidence>
<evidence type="ECO:0000259" key="2">
    <source>
        <dbReference type="PROSITE" id="PS50042"/>
    </source>
</evidence>
<comment type="caution">
    <text evidence="3">The sequence shown here is derived from an EMBL/GenBank/DDBJ whole genome shotgun (WGS) entry which is preliminary data.</text>
</comment>
<accession>A0A8S1LUP6</accession>
<dbReference type="InterPro" id="IPR013099">
    <property type="entry name" value="K_chnl_dom"/>
</dbReference>
<protein>
    <recommendedName>
        <fullName evidence="2">Cyclic nucleotide-binding domain-containing protein</fullName>
    </recommendedName>
</protein>
<feature type="transmembrane region" description="Helical" evidence="1">
    <location>
        <begin position="291"/>
        <end position="316"/>
    </location>
</feature>